<sequence length="390" mass="43352">MANIQCLTRVFSAYRQGIVLAYQRPLCRGILQMRMMSSLPQQFDDAKSRLGSLKEDPGNETKLKMYALFKQATTGSVTTKRPGMMDFVGRAKWDAWNALGSMTQEEAQKAYIQLVDSLVGAEESKAASQAESGQKYSNLLVTCQDGLRVITLNRPSKMNAITREMYEEWILALKEAADDPNTVITAITGAGNYYCSGNDLSNFTNINPENMHEISKESGTLLNRFVSSFIDFPKPLIGVINGPAIGVSVTVMGLFDAVYATDKSTFNTPFSALGQSPEGCSSYTFPRMMGPSRASEMLLFNKKLTAHEAKEVGLVTEVFPDASFQQEVWPKLQALAKLPVKSLVYSKALTRDLEKDILHQVNDAECDRLVERWTSEDCINAIMNFFSRKK</sequence>
<evidence type="ECO:0000259" key="4">
    <source>
        <dbReference type="PROSITE" id="PS51228"/>
    </source>
</evidence>
<accession>A0A0P4WGE8</accession>
<evidence type="ECO:0000313" key="5">
    <source>
        <dbReference type="EMBL" id="JAI66551.1"/>
    </source>
</evidence>
<protein>
    <recommendedName>
        <fullName evidence="4">ACB domain-containing protein</fullName>
    </recommendedName>
</protein>
<dbReference type="InterPro" id="IPR001753">
    <property type="entry name" value="Enoyl-CoA_hydra/iso"/>
</dbReference>
<dbReference type="CDD" id="cd06558">
    <property type="entry name" value="crotonase-like"/>
    <property type="match status" value="1"/>
</dbReference>
<dbReference type="PANTHER" id="PTHR43684:SF1">
    <property type="entry name" value="ENOYL-COA DELTA ISOMERASE 2"/>
    <property type="match status" value="1"/>
</dbReference>
<dbReference type="SUPFAM" id="SSF47027">
    <property type="entry name" value="Acyl-CoA binding protein"/>
    <property type="match status" value="1"/>
</dbReference>
<dbReference type="PROSITE" id="PS51228">
    <property type="entry name" value="ACB_2"/>
    <property type="match status" value="1"/>
</dbReference>
<dbReference type="FunFam" id="3.90.226.10:FF:000084">
    <property type="entry name" value="Enoyl-CoA delta isomerase 2, mitochondrial"/>
    <property type="match status" value="1"/>
</dbReference>
<dbReference type="Pfam" id="PF00378">
    <property type="entry name" value="ECH_1"/>
    <property type="match status" value="1"/>
</dbReference>
<evidence type="ECO:0000256" key="3">
    <source>
        <dbReference type="ARBA" id="ARBA00023235"/>
    </source>
</evidence>
<organism evidence="5">
    <name type="scientific">Scylla olivacea</name>
    <name type="common">Orange mud crab</name>
    <name type="synonym">Cancer olivacea</name>
    <dbReference type="NCBI Taxonomy" id="85551"/>
    <lineage>
        <taxon>Eukaryota</taxon>
        <taxon>Metazoa</taxon>
        <taxon>Ecdysozoa</taxon>
        <taxon>Arthropoda</taxon>
        <taxon>Crustacea</taxon>
        <taxon>Multicrustacea</taxon>
        <taxon>Malacostraca</taxon>
        <taxon>Eumalacostraca</taxon>
        <taxon>Eucarida</taxon>
        <taxon>Decapoda</taxon>
        <taxon>Pleocyemata</taxon>
        <taxon>Brachyura</taxon>
        <taxon>Eubrachyura</taxon>
        <taxon>Portunoidea</taxon>
        <taxon>Portunidae</taxon>
        <taxon>Portuninae</taxon>
        <taxon>Scylla</taxon>
    </lineage>
</organism>
<dbReference type="InterPro" id="IPR022408">
    <property type="entry name" value="Acyl-CoA-binding_prot_CS"/>
</dbReference>
<dbReference type="Gene3D" id="1.10.12.10">
    <property type="entry name" value="Lyase 2-enoyl-coa Hydratase, Chain A, domain 2"/>
    <property type="match status" value="1"/>
</dbReference>
<dbReference type="InterPro" id="IPR029045">
    <property type="entry name" value="ClpP/crotonase-like_dom_sf"/>
</dbReference>
<dbReference type="Gene3D" id="3.90.226.10">
    <property type="entry name" value="2-enoyl-CoA Hydratase, Chain A, domain 1"/>
    <property type="match status" value="1"/>
</dbReference>
<comment type="subcellular location">
    <subcellularLocation>
        <location evidence="1">Peroxisome</location>
    </subcellularLocation>
</comment>
<dbReference type="GO" id="GO:0000062">
    <property type="term" value="F:fatty-acyl-CoA binding"/>
    <property type="evidence" value="ECO:0007669"/>
    <property type="project" value="InterPro"/>
</dbReference>
<evidence type="ECO:0000256" key="1">
    <source>
        <dbReference type="ARBA" id="ARBA00004275"/>
    </source>
</evidence>
<evidence type="ECO:0000256" key="2">
    <source>
        <dbReference type="ARBA" id="ARBA00023140"/>
    </source>
</evidence>
<dbReference type="InterPro" id="IPR000582">
    <property type="entry name" value="Acyl-CoA-binding_protein"/>
</dbReference>
<dbReference type="Gene3D" id="1.20.80.10">
    <property type="match status" value="1"/>
</dbReference>
<feature type="domain" description="ACB" evidence="4">
    <location>
        <begin position="39"/>
        <end position="124"/>
    </location>
</feature>
<keyword evidence="3" id="KW-0413">Isomerase</keyword>
<dbReference type="InterPro" id="IPR014352">
    <property type="entry name" value="FERM/acyl-CoA-bd_prot_sf"/>
</dbReference>
<keyword evidence="2" id="KW-0576">Peroxisome</keyword>
<dbReference type="GO" id="GO:0004165">
    <property type="term" value="F:delta(3)-delta(2)-enoyl-CoA isomerase activity"/>
    <property type="evidence" value="ECO:0007669"/>
    <property type="project" value="UniProtKB-ARBA"/>
</dbReference>
<dbReference type="InterPro" id="IPR051053">
    <property type="entry name" value="ECH/Chromodomain_protein"/>
</dbReference>
<dbReference type="InterPro" id="IPR035984">
    <property type="entry name" value="Acyl-CoA-binding_sf"/>
</dbReference>
<name>A0A0P4WGE8_SCYOL</name>
<dbReference type="Pfam" id="PF00887">
    <property type="entry name" value="ACBP"/>
    <property type="match status" value="1"/>
</dbReference>
<dbReference type="EMBL" id="GDRN01049502">
    <property type="protein sequence ID" value="JAI66551.1"/>
    <property type="molecule type" value="Transcribed_RNA"/>
</dbReference>
<dbReference type="GO" id="GO:0005777">
    <property type="term" value="C:peroxisome"/>
    <property type="evidence" value="ECO:0007669"/>
    <property type="project" value="UniProtKB-SubCell"/>
</dbReference>
<dbReference type="PANTHER" id="PTHR43684">
    <property type="match status" value="1"/>
</dbReference>
<dbReference type="PROSITE" id="PS00880">
    <property type="entry name" value="ACB_1"/>
    <property type="match status" value="1"/>
</dbReference>
<dbReference type="InterPro" id="IPR014748">
    <property type="entry name" value="Enoyl-CoA_hydra_C"/>
</dbReference>
<proteinExistence type="predicted"/>
<dbReference type="AlphaFoldDB" id="A0A0P4WGE8"/>
<dbReference type="CDD" id="cd00435">
    <property type="entry name" value="ACBP"/>
    <property type="match status" value="1"/>
</dbReference>
<dbReference type="PRINTS" id="PR00689">
    <property type="entry name" value="ACOABINDINGP"/>
</dbReference>
<dbReference type="SUPFAM" id="SSF52096">
    <property type="entry name" value="ClpP/crotonase"/>
    <property type="match status" value="1"/>
</dbReference>
<reference evidence="5" key="1">
    <citation type="submission" date="2015-09" db="EMBL/GenBank/DDBJ databases">
        <title>Scylla olivacea transcriptome.</title>
        <authorList>
            <person name="Ikhwanuddin M."/>
        </authorList>
    </citation>
    <scope>NUCLEOTIDE SEQUENCE</scope>
</reference>